<proteinExistence type="predicted"/>
<gene>
    <name evidence="1" type="ORF">GCK47_04020</name>
</gene>
<accession>A0A6L6XDH9</accession>
<dbReference type="Proteomes" id="UP000479531">
    <property type="component" value="Unassembled WGS sequence"/>
</dbReference>
<dbReference type="AlphaFoldDB" id="A0A6L6XDH9"/>
<sequence>MSDIMLQSDFFDKETEALIDLNVIYGAGKHITDKCMIIFSKEIHTYLVSHYKCEIIGEIGACNGNISIYCLDYKGEKIAFYLTGIGSAVASSMCYERVYERKNL</sequence>
<organism evidence="1 2">
    <name type="scientific">Roseburia intestinalis</name>
    <dbReference type="NCBI Taxonomy" id="166486"/>
    <lineage>
        <taxon>Bacteria</taxon>
        <taxon>Bacillati</taxon>
        <taxon>Bacillota</taxon>
        <taxon>Clostridia</taxon>
        <taxon>Lachnospirales</taxon>
        <taxon>Lachnospiraceae</taxon>
        <taxon>Roseburia</taxon>
    </lineage>
</organism>
<reference evidence="1 2" key="1">
    <citation type="submission" date="2019-10" db="EMBL/GenBank/DDBJ databases">
        <title>Roseburia spp. ameliorate alcoholic fatty liver via restoration of gut barrier function.</title>
        <authorList>
            <person name="Seo B."/>
            <person name="Ko G."/>
        </authorList>
    </citation>
    <scope>NUCLEOTIDE SEQUENCE [LARGE SCALE GENOMIC DNA]</scope>
    <source>
        <strain evidence="1 2">SNUG30017</strain>
    </source>
</reference>
<dbReference type="EMBL" id="WGGT01000003">
    <property type="protein sequence ID" value="MVQ44903.1"/>
    <property type="molecule type" value="Genomic_DNA"/>
</dbReference>
<protein>
    <submittedName>
        <fullName evidence="1">Uncharacterized protein</fullName>
    </submittedName>
</protein>
<evidence type="ECO:0000313" key="2">
    <source>
        <dbReference type="Proteomes" id="UP000479531"/>
    </source>
</evidence>
<name>A0A6L6XDH9_9FIRM</name>
<evidence type="ECO:0000313" key="1">
    <source>
        <dbReference type="EMBL" id="MVQ44903.1"/>
    </source>
</evidence>
<dbReference type="RefSeq" id="WP_118772455.1">
    <property type="nucleotide sequence ID" value="NZ_JBLYGU010000010.1"/>
</dbReference>
<comment type="caution">
    <text evidence="1">The sequence shown here is derived from an EMBL/GenBank/DDBJ whole genome shotgun (WGS) entry which is preliminary data.</text>
</comment>